<dbReference type="SUPFAM" id="SSF55031">
    <property type="entry name" value="Bacterial exopeptidase dimerisation domain"/>
    <property type="match status" value="1"/>
</dbReference>
<evidence type="ECO:0000313" key="5">
    <source>
        <dbReference type="Proteomes" id="UP001358417"/>
    </source>
</evidence>
<evidence type="ECO:0000256" key="1">
    <source>
        <dbReference type="ARBA" id="ARBA00006247"/>
    </source>
</evidence>
<dbReference type="CDD" id="cd03884">
    <property type="entry name" value="M20_bAS"/>
    <property type="match status" value="1"/>
</dbReference>
<dbReference type="Gene3D" id="3.40.630.10">
    <property type="entry name" value="Zn peptidases"/>
    <property type="match status" value="1"/>
</dbReference>
<dbReference type="Pfam" id="PF07687">
    <property type="entry name" value="M20_dimer"/>
    <property type="match status" value="1"/>
</dbReference>
<dbReference type="PANTHER" id="PTHR32494">
    <property type="entry name" value="ALLANTOATE DEIMINASE-RELATED"/>
    <property type="match status" value="1"/>
</dbReference>
<dbReference type="EMBL" id="JAVRRD010000004">
    <property type="protein sequence ID" value="KAK5060018.1"/>
    <property type="molecule type" value="Genomic_DNA"/>
</dbReference>
<organism evidence="4 5">
    <name type="scientific">Exophiala bonariae</name>
    <dbReference type="NCBI Taxonomy" id="1690606"/>
    <lineage>
        <taxon>Eukaryota</taxon>
        <taxon>Fungi</taxon>
        <taxon>Dikarya</taxon>
        <taxon>Ascomycota</taxon>
        <taxon>Pezizomycotina</taxon>
        <taxon>Eurotiomycetes</taxon>
        <taxon>Chaetothyriomycetidae</taxon>
        <taxon>Chaetothyriales</taxon>
        <taxon>Herpotrichiellaceae</taxon>
        <taxon>Exophiala</taxon>
    </lineage>
</organism>
<dbReference type="Pfam" id="PF01546">
    <property type="entry name" value="Peptidase_M20"/>
    <property type="match status" value="1"/>
</dbReference>
<accession>A0AAV9NK22</accession>
<sequence>MGSINTGPQSDSGFAGLKTNAKRLNDSLQYSCQWGATNDGGMHRLACDDQDRLVREWFIAETTKCGCSHKIDAMGNIFAIRPGENNNIPPIGLGSHLDTQPTGGRYDGILGVLCAMEVLRVIHEANVTTYAPIAVVNWTNEEGAIFPPAMLGSGVWAGQFTLEHGHSRKSIEGKTMAKELERIGYLGSTPCSSQENPLSAHFEVHIEQGTILDRAEKAVGIVTGAQTVRWFRLTLTGRAEHTGGTPMDNRSDALLAAAKVIVEVNKTAIEHGARATVSTAKSSPQSMNTIAGTVELSLDLRAPTDQEMDELEQSLKHAFDAINAEHGTSLAMDVVWDSKATHFDSEMVECVRQSAKEIGCSHEMTSFIGHDSVYTSKVVPTAMIFARCKDGISHNPAEYTRPEEYAQNLARS</sequence>
<keyword evidence="2" id="KW-0378">Hydrolase</keyword>
<dbReference type="InterPro" id="IPR036264">
    <property type="entry name" value="Bact_exopeptidase_dim_dom"/>
</dbReference>
<name>A0AAV9NK22_9EURO</name>
<dbReference type="SUPFAM" id="SSF53187">
    <property type="entry name" value="Zn-dependent exopeptidases"/>
    <property type="match status" value="1"/>
</dbReference>
<dbReference type="NCBIfam" id="NF006769">
    <property type="entry name" value="PRK09290.1-3"/>
    <property type="match status" value="1"/>
</dbReference>
<dbReference type="Gene3D" id="3.30.70.360">
    <property type="match status" value="1"/>
</dbReference>
<dbReference type="InterPro" id="IPR010158">
    <property type="entry name" value="Amidase_Cbmase"/>
</dbReference>
<reference evidence="4 5" key="1">
    <citation type="submission" date="2023-08" db="EMBL/GenBank/DDBJ databases">
        <title>Black Yeasts Isolated from many extreme environments.</title>
        <authorList>
            <person name="Coleine C."/>
            <person name="Stajich J.E."/>
            <person name="Selbmann L."/>
        </authorList>
    </citation>
    <scope>NUCLEOTIDE SEQUENCE [LARGE SCALE GENOMIC DNA]</scope>
    <source>
        <strain evidence="4 5">CCFEE 5792</strain>
    </source>
</reference>
<comment type="caution">
    <text evidence="4">The sequence shown here is derived from an EMBL/GenBank/DDBJ whole genome shotgun (WGS) entry which is preliminary data.</text>
</comment>
<dbReference type="InterPro" id="IPR011650">
    <property type="entry name" value="Peptidase_M20_dimer"/>
</dbReference>
<keyword evidence="5" id="KW-1185">Reference proteome</keyword>
<dbReference type="InterPro" id="IPR002933">
    <property type="entry name" value="Peptidase_M20"/>
</dbReference>
<gene>
    <name evidence="4" type="ORF">LTR84_009902</name>
</gene>
<feature type="domain" description="Peptidase M20 dimerisation" evidence="3">
    <location>
        <begin position="227"/>
        <end position="325"/>
    </location>
</feature>
<dbReference type="PANTHER" id="PTHR32494:SF5">
    <property type="entry name" value="ALLANTOATE AMIDOHYDROLASE"/>
    <property type="match status" value="1"/>
</dbReference>
<proteinExistence type="inferred from homology"/>
<dbReference type="RefSeq" id="XP_064709839.1">
    <property type="nucleotide sequence ID" value="XM_064853440.1"/>
</dbReference>
<dbReference type="GeneID" id="89978060"/>
<protein>
    <recommendedName>
        <fullName evidence="3">Peptidase M20 dimerisation domain-containing protein</fullName>
    </recommendedName>
</protein>
<dbReference type="Proteomes" id="UP001358417">
    <property type="component" value="Unassembled WGS sequence"/>
</dbReference>
<evidence type="ECO:0000259" key="3">
    <source>
        <dbReference type="Pfam" id="PF07687"/>
    </source>
</evidence>
<dbReference type="AlphaFoldDB" id="A0AAV9NK22"/>
<evidence type="ECO:0000256" key="2">
    <source>
        <dbReference type="ARBA" id="ARBA00022801"/>
    </source>
</evidence>
<dbReference type="NCBIfam" id="TIGR01879">
    <property type="entry name" value="hydantase"/>
    <property type="match status" value="1"/>
</dbReference>
<dbReference type="GO" id="GO:0016813">
    <property type="term" value="F:hydrolase activity, acting on carbon-nitrogen (but not peptide) bonds, in linear amidines"/>
    <property type="evidence" value="ECO:0007669"/>
    <property type="project" value="InterPro"/>
</dbReference>
<comment type="similarity">
    <text evidence="1">Belongs to the peptidase M20A family.</text>
</comment>
<evidence type="ECO:0000313" key="4">
    <source>
        <dbReference type="EMBL" id="KAK5060018.1"/>
    </source>
</evidence>
<dbReference type="PIRSF" id="PIRSF001235">
    <property type="entry name" value="Amidase_carbamoylase"/>
    <property type="match status" value="1"/>
</dbReference>